<organism evidence="4 5">
    <name type="scientific">Pseudomonas folii</name>
    <dbReference type="NCBI Taxonomy" id="2762593"/>
    <lineage>
        <taxon>Bacteria</taxon>
        <taxon>Pseudomonadati</taxon>
        <taxon>Pseudomonadota</taxon>
        <taxon>Gammaproteobacteria</taxon>
        <taxon>Pseudomonadales</taxon>
        <taxon>Pseudomonadaceae</taxon>
        <taxon>Pseudomonas</taxon>
    </lineage>
</organism>
<keyword evidence="5" id="KW-1185">Reference proteome</keyword>
<dbReference type="CDD" id="cd04600">
    <property type="entry name" value="CBS_pair_HPP_assoc"/>
    <property type="match status" value="1"/>
</dbReference>
<feature type="transmembrane region" description="Helical" evidence="2">
    <location>
        <begin position="67"/>
        <end position="85"/>
    </location>
</feature>
<evidence type="ECO:0000259" key="3">
    <source>
        <dbReference type="PROSITE" id="PS51371"/>
    </source>
</evidence>
<dbReference type="PROSITE" id="PS51371">
    <property type="entry name" value="CBS"/>
    <property type="match status" value="2"/>
</dbReference>
<dbReference type="InterPro" id="IPR046342">
    <property type="entry name" value="CBS_dom_sf"/>
</dbReference>
<keyword evidence="1" id="KW-0129">CBS domain</keyword>
<protein>
    <submittedName>
        <fullName evidence="4">HPP family protein</fullName>
    </submittedName>
</protein>
<dbReference type="PANTHER" id="PTHR33741:SF5">
    <property type="entry name" value="TRANSMEMBRANE PROTEIN DDB_G0269096-RELATED"/>
    <property type="match status" value="1"/>
</dbReference>
<dbReference type="Pfam" id="PF04982">
    <property type="entry name" value="TM_HPP"/>
    <property type="match status" value="1"/>
</dbReference>
<keyword evidence="2" id="KW-1133">Transmembrane helix</keyword>
<proteinExistence type="predicted"/>
<feature type="domain" description="CBS" evidence="3">
    <location>
        <begin position="249"/>
        <end position="306"/>
    </location>
</feature>
<evidence type="ECO:0000313" key="4">
    <source>
        <dbReference type="EMBL" id="MBC3948654.1"/>
    </source>
</evidence>
<dbReference type="PANTHER" id="PTHR33741">
    <property type="entry name" value="TRANSMEMBRANE PROTEIN DDB_G0269096-RELATED"/>
    <property type="match status" value="1"/>
</dbReference>
<dbReference type="SUPFAM" id="SSF54631">
    <property type="entry name" value="CBS-domain pair"/>
    <property type="match status" value="1"/>
</dbReference>
<dbReference type="InterPro" id="IPR007065">
    <property type="entry name" value="HPP"/>
</dbReference>
<dbReference type="Pfam" id="PF00571">
    <property type="entry name" value="CBS"/>
    <property type="match status" value="2"/>
</dbReference>
<keyword evidence="2" id="KW-0812">Transmembrane</keyword>
<dbReference type="InterPro" id="IPR000644">
    <property type="entry name" value="CBS_dom"/>
</dbReference>
<feature type="transmembrane region" description="Helical" evidence="2">
    <location>
        <begin position="120"/>
        <end position="138"/>
    </location>
</feature>
<feature type="domain" description="CBS" evidence="3">
    <location>
        <begin position="331"/>
        <end position="387"/>
    </location>
</feature>
<accession>A0ABR7AUQ7</accession>
<comment type="caution">
    <text evidence="4">The sequence shown here is derived from an EMBL/GenBank/DDBJ whole genome shotgun (WGS) entry which is preliminary data.</text>
</comment>
<gene>
    <name evidence="4" type="ORF">H8S59_02595</name>
</gene>
<evidence type="ECO:0000313" key="5">
    <source>
        <dbReference type="Proteomes" id="UP000651852"/>
    </source>
</evidence>
<dbReference type="Gene3D" id="3.10.580.10">
    <property type="entry name" value="CBS-domain"/>
    <property type="match status" value="1"/>
</dbReference>
<dbReference type="SMART" id="SM00116">
    <property type="entry name" value="CBS"/>
    <property type="match status" value="2"/>
</dbReference>
<evidence type="ECO:0000256" key="1">
    <source>
        <dbReference type="PROSITE-ProRule" id="PRU00703"/>
    </source>
</evidence>
<keyword evidence="2" id="KW-0472">Membrane</keyword>
<sequence>MPVQLPSSPPSHVSFTSRLRALWPAPHAVDAQEKWRACCGAALGILLVAVMAAFWLEGAPASQHSLLAMALVAPLGASAVLVFALPSSPLAQPWSVLGGNTLSTLVGIACVKWVPDATFAAALAVSLAIAVMFALRCLHPPGGAAALLMVLIGCDRFEFALSPVLIDSALLVVAGLIYNNLTKRPWPHVQKPANTKAASRFSDADLDAALAHYNQVLDVSRDDLQALLEQAEASAYQRKMGELRCADVMSTQPISARQEMPLREAWALMRKHKIKALPVIDRQQHLMGIVTVADFMQQIDLDAHEGVGWHLRALLRHSRKDQPANIVGQIMTRTVRVASSDRLLIDLVPVFSENGHRHIPIIDAERHLVGIITQSDLINALYAAVRA</sequence>
<feature type="transmembrane region" description="Helical" evidence="2">
    <location>
        <begin position="159"/>
        <end position="178"/>
    </location>
</feature>
<dbReference type="InterPro" id="IPR058581">
    <property type="entry name" value="TM_HPP"/>
</dbReference>
<evidence type="ECO:0000256" key="2">
    <source>
        <dbReference type="SAM" id="Phobius"/>
    </source>
</evidence>
<dbReference type="RefSeq" id="WP_187520411.1">
    <property type="nucleotide sequence ID" value="NZ_JACONW010000006.1"/>
</dbReference>
<reference evidence="4 5" key="1">
    <citation type="submission" date="2020-08" db="EMBL/GenBank/DDBJ databases">
        <title>Putative novel bacterial strains isolated from necrotic wheat leaf tissues caused by Xanthomonas translucens.</title>
        <authorList>
            <person name="Tambong J.T."/>
        </authorList>
    </citation>
    <scope>NUCLEOTIDE SEQUENCE [LARGE SCALE GENOMIC DNA]</scope>
    <source>
        <strain evidence="4 5">DOAB 1069</strain>
    </source>
</reference>
<name>A0ABR7AUQ7_9PSED</name>
<dbReference type="EMBL" id="JACONW010000006">
    <property type="protein sequence ID" value="MBC3948654.1"/>
    <property type="molecule type" value="Genomic_DNA"/>
</dbReference>
<dbReference type="Proteomes" id="UP000651852">
    <property type="component" value="Unassembled WGS sequence"/>
</dbReference>
<feature type="transmembrane region" description="Helical" evidence="2">
    <location>
        <begin position="37"/>
        <end position="55"/>
    </location>
</feature>